<reference evidence="6 7" key="1">
    <citation type="submission" date="2020-04" db="EMBL/GenBank/DDBJ databases">
        <title>Collinsella sp. KGMB02528 nov., an anaerobic actinobacterium isolated from human feces.</title>
        <authorList>
            <person name="Han K.-I."/>
            <person name="Eom M.K."/>
            <person name="Kim J.-S."/>
            <person name="Lee K.C."/>
            <person name="Suh M.K."/>
            <person name="Park S.-H."/>
            <person name="Lee J.H."/>
            <person name="Kang S.W."/>
            <person name="Park J.-E."/>
            <person name="Oh B.S."/>
            <person name="Yu S.Y."/>
            <person name="Choi S.-H."/>
            <person name="Lee D.H."/>
            <person name="Yoon H."/>
            <person name="Kim B.-Y."/>
            <person name="Lee J.H."/>
            <person name="Lee J.-S."/>
        </authorList>
    </citation>
    <scope>NUCLEOTIDE SEQUENCE [LARGE SCALE GENOMIC DNA]</scope>
    <source>
        <strain evidence="6 7">KGMB02528</strain>
    </source>
</reference>
<organism evidence="6 7">
    <name type="scientific">Collinsella acetigenes</name>
    <dbReference type="NCBI Taxonomy" id="2713419"/>
    <lineage>
        <taxon>Bacteria</taxon>
        <taxon>Bacillati</taxon>
        <taxon>Actinomycetota</taxon>
        <taxon>Coriobacteriia</taxon>
        <taxon>Coriobacteriales</taxon>
        <taxon>Coriobacteriaceae</taxon>
        <taxon>Collinsella</taxon>
    </lineage>
</organism>
<dbReference type="Gene3D" id="1.10.357.10">
    <property type="entry name" value="Tetracycline Repressor, domain 2"/>
    <property type="match status" value="1"/>
</dbReference>
<dbReference type="InterPro" id="IPR001647">
    <property type="entry name" value="HTH_TetR"/>
</dbReference>
<evidence type="ECO:0000259" key="5">
    <source>
        <dbReference type="PROSITE" id="PS50977"/>
    </source>
</evidence>
<feature type="domain" description="HTH tetR-type" evidence="5">
    <location>
        <begin position="8"/>
        <end position="69"/>
    </location>
</feature>
<evidence type="ECO:0000256" key="2">
    <source>
        <dbReference type="ARBA" id="ARBA00023125"/>
    </source>
</evidence>
<dbReference type="Pfam" id="PF00440">
    <property type="entry name" value="TetR_N"/>
    <property type="match status" value="1"/>
</dbReference>
<evidence type="ECO:0000313" key="6">
    <source>
        <dbReference type="EMBL" id="NMF56257.1"/>
    </source>
</evidence>
<accession>A0A7X9UDB5</accession>
<dbReference type="EMBL" id="JABBCP010000007">
    <property type="protein sequence ID" value="NMF56257.1"/>
    <property type="molecule type" value="Genomic_DNA"/>
</dbReference>
<evidence type="ECO:0000256" key="1">
    <source>
        <dbReference type="ARBA" id="ARBA00023015"/>
    </source>
</evidence>
<keyword evidence="3" id="KW-0804">Transcription</keyword>
<dbReference type="PROSITE" id="PS50977">
    <property type="entry name" value="HTH_TETR_2"/>
    <property type="match status" value="1"/>
</dbReference>
<gene>
    <name evidence="6" type="ORF">HF320_07970</name>
</gene>
<dbReference type="PANTHER" id="PTHR30055">
    <property type="entry name" value="HTH-TYPE TRANSCRIPTIONAL REGULATOR RUTR"/>
    <property type="match status" value="1"/>
</dbReference>
<dbReference type="InterPro" id="IPR050109">
    <property type="entry name" value="HTH-type_TetR-like_transc_reg"/>
</dbReference>
<evidence type="ECO:0000256" key="4">
    <source>
        <dbReference type="PROSITE-ProRule" id="PRU00335"/>
    </source>
</evidence>
<evidence type="ECO:0000313" key="7">
    <source>
        <dbReference type="Proteomes" id="UP000546970"/>
    </source>
</evidence>
<dbReference type="Proteomes" id="UP000546970">
    <property type="component" value="Unassembled WGS sequence"/>
</dbReference>
<proteinExistence type="predicted"/>
<dbReference type="SUPFAM" id="SSF46689">
    <property type="entry name" value="Homeodomain-like"/>
    <property type="match status" value="1"/>
</dbReference>
<dbReference type="AlphaFoldDB" id="A0A7X9UDB5"/>
<dbReference type="RefSeq" id="WP_169277826.1">
    <property type="nucleotide sequence ID" value="NZ_JABBCP010000007.1"/>
</dbReference>
<keyword evidence="2 4" id="KW-0238">DNA-binding</keyword>
<sequence length="219" mass="24111">MARNKYPDRTVEKILDVAFGLFCSKGYDNTSISDIVAGLDGLTKGAIYHHFDSKEAILDAAFERAMAPIAQARRAVREDRGYNGAQKLRDIVSPESVVPQVELWQRMGLLNDPIANARILATEYRDSLSVSARLFLQPLIEEGIADGSIVCPHPREAAEALSLLANLWLIPLFDQEATRDDMLARGNVLVDMASALGIDLGRNNVRATIEAVADILHRK</sequence>
<evidence type="ECO:0000256" key="3">
    <source>
        <dbReference type="ARBA" id="ARBA00023163"/>
    </source>
</evidence>
<protein>
    <submittedName>
        <fullName evidence="6">TetR/AcrR family transcriptional regulator</fullName>
    </submittedName>
</protein>
<dbReference type="GO" id="GO:0003700">
    <property type="term" value="F:DNA-binding transcription factor activity"/>
    <property type="evidence" value="ECO:0007669"/>
    <property type="project" value="TreeGrafter"/>
</dbReference>
<keyword evidence="1" id="KW-0805">Transcription regulation</keyword>
<name>A0A7X9UDB5_9ACTN</name>
<feature type="DNA-binding region" description="H-T-H motif" evidence="4">
    <location>
        <begin position="32"/>
        <end position="51"/>
    </location>
</feature>
<comment type="caution">
    <text evidence="6">The sequence shown here is derived from an EMBL/GenBank/DDBJ whole genome shotgun (WGS) entry which is preliminary data.</text>
</comment>
<dbReference type="InterPro" id="IPR009057">
    <property type="entry name" value="Homeodomain-like_sf"/>
</dbReference>
<keyword evidence="7" id="KW-1185">Reference proteome</keyword>
<dbReference type="GO" id="GO:0000976">
    <property type="term" value="F:transcription cis-regulatory region binding"/>
    <property type="evidence" value="ECO:0007669"/>
    <property type="project" value="TreeGrafter"/>
</dbReference>
<dbReference type="PANTHER" id="PTHR30055:SF234">
    <property type="entry name" value="HTH-TYPE TRANSCRIPTIONAL REGULATOR BETI"/>
    <property type="match status" value="1"/>
</dbReference>